<evidence type="ECO:0000256" key="8">
    <source>
        <dbReference type="ARBA" id="ARBA00023242"/>
    </source>
</evidence>
<dbReference type="OrthoDB" id="10249535at2759"/>
<evidence type="ECO:0000256" key="7">
    <source>
        <dbReference type="ARBA" id="ARBA00022801"/>
    </source>
</evidence>
<feature type="domain" description="Pre-mRNA 3'-end-processing endonuclease polyadenylation factor C-term" evidence="14">
    <location>
        <begin position="473"/>
        <end position="675"/>
    </location>
</feature>
<dbReference type="SMART" id="SM01027">
    <property type="entry name" value="Beta-Casp"/>
    <property type="match status" value="1"/>
</dbReference>
<dbReference type="EMBL" id="LXFE01001091">
    <property type="protein sequence ID" value="OLL23919.1"/>
    <property type="molecule type" value="Genomic_DNA"/>
</dbReference>
<dbReference type="InterPro" id="IPR001279">
    <property type="entry name" value="Metallo-B-lactamas"/>
</dbReference>
<dbReference type="SMART" id="SM00849">
    <property type="entry name" value="Lactamase_B"/>
    <property type="match status" value="1"/>
</dbReference>
<dbReference type="GO" id="GO:0034247">
    <property type="term" value="P:snoRNA splicing"/>
    <property type="evidence" value="ECO:0007669"/>
    <property type="project" value="EnsemblFungi"/>
</dbReference>
<reference evidence="15 16" key="1">
    <citation type="submission" date="2016-04" db="EMBL/GenBank/DDBJ databases">
        <title>Evolutionary innovation and constraint leading to complex multicellularity in the Ascomycota.</title>
        <authorList>
            <person name="Cisse O."/>
            <person name="Nguyen A."/>
            <person name="Hewitt D.A."/>
            <person name="Jedd G."/>
            <person name="Stajich J.E."/>
        </authorList>
    </citation>
    <scope>NUCLEOTIDE SEQUENCE [LARGE SCALE GENOMIC DNA]</scope>
    <source>
        <strain evidence="15 16">DAH-3</strain>
    </source>
</reference>
<dbReference type="PANTHER" id="PTHR11203">
    <property type="entry name" value="CLEAVAGE AND POLYADENYLATION SPECIFICITY FACTOR FAMILY MEMBER"/>
    <property type="match status" value="1"/>
</dbReference>
<dbReference type="Proteomes" id="UP000186594">
    <property type="component" value="Unassembled WGS sequence"/>
</dbReference>
<dbReference type="InterPro" id="IPR022712">
    <property type="entry name" value="Beta_Casp"/>
</dbReference>
<dbReference type="Gene3D" id="3.60.15.10">
    <property type="entry name" value="Ribonuclease Z/Hydroxyacylglutathione hydrolase-like"/>
    <property type="match status" value="1"/>
</dbReference>
<dbReference type="GO" id="GO:0004521">
    <property type="term" value="F:RNA endonuclease activity"/>
    <property type="evidence" value="ECO:0007669"/>
    <property type="project" value="EnsemblFungi"/>
</dbReference>
<dbReference type="GO" id="GO:0006397">
    <property type="term" value="P:mRNA processing"/>
    <property type="evidence" value="ECO:0007669"/>
    <property type="project" value="UniProtKB-KW"/>
</dbReference>
<dbReference type="FunFam" id="3.60.15.10:FF:000001">
    <property type="entry name" value="Cleavage and polyadenylation specificity factor"/>
    <property type="match status" value="1"/>
</dbReference>
<evidence type="ECO:0000256" key="4">
    <source>
        <dbReference type="ARBA" id="ARBA00022664"/>
    </source>
</evidence>
<evidence type="ECO:0000256" key="5">
    <source>
        <dbReference type="ARBA" id="ARBA00022722"/>
    </source>
</evidence>
<dbReference type="InterPro" id="IPR050698">
    <property type="entry name" value="MBL"/>
</dbReference>
<dbReference type="STRING" id="1198029.A0A1U7LMP8"/>
<dbReference type="AlphaFoldDB" id="A0A1U7LMP8"/>
<evidence type="ECO:0000313" key="15">
    <source>
        <dbReference type="EMBL" id="OLL23919.1"/>
    </source>
</evidence>
<protein>
    <recommendedName>
        <fullName evidence="3">Endoribonuclease YSH1</fullName>
    </recommendedName>
    <alternativeName>
        <fullName evidence="10">Endoribonuclease ysh1</fullName>
    </alternativeName>
    <alternativeName>
        <fullName evidence="9 11">mRNA 3'-end-processing protein YSH1</fullName>
    </alternativeName>
</protein>
<keyword evidence="8" id="KW-0539">Nucleus</keyword>
<keyword evidence="6" id="KW-0255">Endonuclease</keyword>
<dbReference type="GO" id="GO:0004534">
    <property type="term" value="F:5'-3' RNA exonuclease activity"/>
    <property type="evidence" value="ECO:0007669"/>
    <property type="project" value="TreeGrafter"/>
</dbReference>
<dbReference type="Pfam" id="PF10996">
    <property type="entry name" value="Beta-Casp"/>
    <property type="match status" value="1"/>
</dbReference>
<feature type="domain" description="Beta-Casp" evidence="13">
    <location>
        <begin position="254"/>
        <end position="366"/>
    </location>
</feature>
<dbReference type="PANTHER" id="PTHR11203:SF11">
    <property type="entry name" value="CLEAVAGE AND POLYADENYLATION SPECIFICITY FACTOR SUBUNIT 3"/>
    <property type="match status" value="1"/>
</dbReference>
<evidence type="ECO:0000256" key="1">
    <source>
        <dbReference type="ARBA" id="ARBA00004123"/>
    </source>
</evidence>
<keyword evidence="16" id="KW-1185">Reference proteome</keyword>
<comment type="subcellular location">
    <subcellularLocation>
        <location evidence="1">Nucleus</location>
    </subcellularLocation>
</comment>
<evidence type="ECO:0000259" key="14">
    <source>
        <dbReference type="SMART" id="SM01098"/>
    </source>
</evidence>
<dbReference type="Gene3D" id="3.40.50.10890">
    <property type="match status" value="1"/>
</dbReference>
<proteinExistence type="inferred from homology"/>
<evidence type="ECO:0000256" key="2">
    <source>
        <dbReference type="ARBA" id="ARBA00010624"/>
    </source>
</evidence>
<dbReference type="Pfam" id="PF11718">
    <property type="entry name" value="CPSF73-100_C"/>
    <property type="match status" value="1"/>
</dbReference>
<keyword evidence="5" id="KW-0540">Nuclease</keyword>
<dbReference type="CDD" id="cd16292">
    <property type="entry name" value="CPSF3-like_MBL-fold"/>
    <property type="match status" value="1"/>
</dbReference>
<accession>A0A1U7LMP8</accession>
<evidence type="ECO:0000256" key="6">
    <source>
        <dbReference type="ARBA" id="ARBA00022759"/>
    </source>
</evidence>
<gene>
    <name evidence="15" type="ORF">NEOLI_004691</name>
</gene>
<comment type="similarity">
    <text evidence="2">Belongs to the metallo-beta-lactamase superfamily. RNA-metabolizing metallo-beta-lactamase-like family. CPSF2/YSH1 subfamily.</text>
</comment>
<evidence type="ECO:0000259" key="12">
    <source>
        <dbReference type="SMART" id="SM00849"/>
    </source>
</evidence>
<keyword evidence="7" id="KW-0378">Hydrolase</keyword>
<dbReference type="SMART" id="SM01098">
    <property type="entry name" value="CPSF73-100_C"/>
    <property type="match status" value="1"/>
</dbReference>
<dbReference type="GO" id="GO:0005847">
    <property type="term" value="C:mRNA cleavage and polyadenylation specificity factor complex"/>
    <property type="evidence" value="ECO:0007669"/>
    <property type="project" value="EnsemblFungi"/>
</dbReference>
<evidence type="ECO:0000256" key="11">
    <source>
        <dbReference type="ARBA" id="ARBA00075008"/>
    </source>
</evidence>
<feature type="domain" description="Metallo-beta-lactamase" evidence="12">
    <location>
        <begin position="32"/>
        <end position="242"/>
    </location>
</feature>
<evidence type="ECO:0000313" key="16">
    <source>
        <dbReference type="Proteomes" id="UP000186594"/>
    </source>
</evidence>
<evidence type="ECO:0000256" key="10">
    <source>
        <dbReference type="ARBA" id="ARBA00069466"/>
    </source>
</evidence>
<dbReference type="SUPFAM" id="SSF56281">
    <property type="entry name" value="Metallo-hydrolase/oxidoreductase"/>
    <property type="match status" value="1"/>
</dbReference>
<dbReference type="InterPro" id="IPR036866">
    <property type="entry name" value="RibonucZ/Hydroxyglut_hydro"/>
</dbReference>
<evidence type="ECO:0000256" key="3">
    <source>
        <dbReference type="ARBA" id="ARBA00018311"/>
    </source>
</evidence>
<dbReference type="FunFam" id="3.40.50.10890:FF:000001">
    <property type="entry name" value="Cleavage and polyadenylation specificity factor subunit 3"/>
    <property type="match status" value="1"/>
</dbReference>
<keyword evidence="4" id="KW-0507">mRNA processing</keyword>
<dbReference type="OMA" id="CKQHITL"/>
<name>A0A1U7LMP8_NEOID</name>
<evidence type="ECO:0000259" key="13">
    <source>
        <dbReference type="SMART" id="SM01027"/>
    </source>
</evidence>
<sequence length="694" mass="78137">MATKRKAGSSSIGDLNNDFLEFTNLGAGNEVGRSCHIIQYKGKTVMLDAGVHPALNGMAALPFYDEFDLSEVDLLLISHFHLDHAASLPYVVQKTNFRGRIFMTHPTKAILKWLLADYVRVSNVDTEDQLFSEKDVSASLERAEAIDYHATIEVEGIKFTSYPAGHVLGAAMFLIEIAGVKTLFTGDYSREENRHLMAAQIPPVNPDILITESTFGTATLQPRPEKETRLTSLIHSIIRRGGRCLLPVFALGEVQELVLVLDEYWHNHPELHGVPIYYASNLAKKCMAVYSTYINMMNDNIRKRGTERNPFELRYVENLRSLDKFADLGPCVNGISRHLLEKWVTDVRNGLIIVGYCVEGTMAKHILTEPAEIQTMSGQKLPRRMTIEEISFAAHVDYTQNSEFIYANEATHIILVHGEFHNMLRLKSALKSHYKNEKTEIHSPRNCEMIRLEFKGEKVAKVMGTLAKYKPQEGDHIDGILLQKDFQMSILAPEDLEEFSGLNTTVIVERQTVAFHSSPALLRYHLESMFGAIDTVVADEKRPTFRVMDCISLAFVSEYRLRIEWIGNLMNDTIADAVLAIVMSAESSPASVILTSQPCRHAHITPTERLERIRMFLEAQFGEEIEYTDIGVDIKVDETIAKIDLTTLQVDCLSGPLKDRVVHTLTRAIETISPFAEASLPWNGVEYTNGDKFC</sequence>
<comment type="caution">
    <text evidence="15">The sequence shown here is derived from an EMBL/GenBank/DDBJ whole genome shotgun (WGS) entry which is preliminary data.</text>
</comment>
<dbReference type="GO" id="GO:0031126">
    <property type="term" value="P:sno(s)RNA 3'-end processing"/>
    <property type="evidence" value="ECO:0007669"/>
    <property type="project" value="EnsemblFungi"/>
</dbReference>
<dbReference type="Pfam" id="PF00753">
    <property type="entry name" value="Lactamase_B"/>
    <property type="match status" value="1"/>
</dbReference>
<dbReference type="InterPro" id="IPR021718">
    <property type="entry name" value="CPSF73-100_C"/>
</dbReference>
<dbReference type="Pfam" id="PF07521">
    <property type="entry name" value="RMMBL"/>
    <property type="match status" value="1"/>
</dbReference>
<dbReference type="GO" id="GO:0003723">
    <property type="term" value="F:RNA binding"/>
    <property type="evidence" value="ECO:0007669"/>
    <property type="project" value="TreeGrafter"/>
</dbReference>
<evidence type="ECO:0000256" key="9">
    <source>
        <dbReference type="ARBA" id="ARBA00032592"/>
    </source>
</evidence>
<dbReference type="GO" id="GO:0006369">
    <property type="term" value="P:termination of RNA polymerase II transcription"/>
    <property type="evidence" value="ECO:0007669"/>
    <property type="project" value="EnsemblFungi"/>
</dbReference>
<organism evidence="15 16">
    <name type="scientific">Neolecta irregularis (strain DAH-3)</name>
    <dbReference type="NCBI Taxonomy" id="1198029"/>
    <lineage>
        <taxon>Eukaryota</taxon>
        <taxon>Fungi</taxon>
        <taxon>Dikarya</taxon>
        <taxon>Ascomycota</taxon>
        <taxon>Taphrinomycotina</taxon>
        <taxon>Neolectales</taxon>
        <taxon>Neolectaceae</taxon>
        <taxon>Neolecta</taxon>
    </lineage>
</organism>
<dbReference type="InterPro" id="IPR011108">
    <property type="entry name" value="RMMBL"/>
</dbReference>